<dbReference type="EMBL" id="CAJPVJ010002753">
    <property type="protein sequence ID" value="CAG2166742.1"/>
    <property type="molecule type" value="Genomic_DNA"/>
</dbReference>
<dbReference type="Pfam" id="PF03473">
    <property type="entry name" value="MOSC"/>
    <property type="match status" value="1"/>
</dbReference>
<evidence type="ECO:0000313" key="3">
    <source>
        <dbReference type="Proteomes" id="UP000728032"/>
    </source>
</evidence>
<dbReference type="PRINTS" id="PR00080">
    <property type="entry name" value="SDRFAMILY"/>
</dbReference>
<proteinExistence type="predicted"/>
<dbReference type="SMART" id="SM00822">
    <property type="entry name" value="PKS_KR"/>
    <property type="match status" value="1"/>
</dbReference>
<sequence>MTTVYNFIGKVILITGSSSGIGATTAVHLAKAGAQVVITGRNAAKLQSVAKQCSDVSPNGVKPLEVLADISTQEGCRQLIDATVNRFSRLDVLVNNAGFGLTARITDEDYFDKYKSVFQTNLDSVILLTQLSVKHLEATKGSIINISSCAAWRASDTLSSYCMSKCALDMFTKCAAIDLGRKGIRVNSLNPGPIKSDILITMGKSQEFSDNFWAESGAKNPIGRSGEQEDIARAVMHLASDETAFITGINYVADGGYMAANVDLQIIYQDKSGLLVINQSSVDDLNSRLPTDALKTSYRNFRPNILISECDAFDEDNWQWVSIRDVEFEHLKPCDRCVLTTINPDTGIKNGVEPLQTLRSYRMATDKLKKTYGTSPLFGTQIGPKHEGEIYCGDDVLAVYK</sequence>
<accession>A0A7R9LTC1</accession>
<dbReference type="GO" id="GO:0030151">
    <property type="term" value="F:molybdenum ion binding"/>
    <property type="evidence" value="ECO:0007669"/>
    <property type="project" value="InterPro"/>
</dbReference>
<dbReference type="GO" id="GO:0030170">
    <property type="term" value="F:pyridoxal phosphate binding"/>
    <property type="evidence" value="ECO:0007669"/>
    <property type="project" value="InterPro"/>
</dbReference>
<dbReference type="PANTHER" id="PTHR43975:SF2">
    <property type="entry name" value="EG:BACR7A4.14 PROTEIN-RELATED"/>
    <property type="match status" value="1"/>
</dbReference>
<organism evidence="2">
    <name type="scientific">Oppiella nova</name>
    <dbReference type="NCBI Taxonomy" id="334625"/>
    <lineage>
        <taxon>Eukaryota</taxon>
        <taxon>Metazoa</taxon>
        <taxon>Ecdysozoa</taxon>
        <taxon>Arthropoda</taxon>
        <taxon>Chelicerata</taxon>
        <taxon>Arachnida</taxon>
        <taxon>Acari</taxon>
        <taxon>Acariformes</taxon>
        <taxon>Sarcoptiformes</taxon>
        <taxon>Oribatida</taxon>
        <taxon>Brachypylina</taxon>
        <taxon>Oppioidea</taxon>
        <taxon>Oppiidae</taxon>
        <taxon>Oppiella</taxon>
    </lineage>
</organism>
<protein>
    <recommendedName>
        <fullName evidence="1">MOSC domain-containing protein</fullName>
    </recommendedName>
</protein>
<dbReference type="PRINTS" id="PR00081">
    <property type="entry name" value="GDHRDH"/>
</dbReference>
<dbReference type="Proteomes" id="UP000728032">
    <property type="component" value="Unassembled WGS sequence"/>
</dbReference>
<dbReference type="OrthoDB" id="6479793at2759"/>
<dbReference type="PROSITE" id="PS51340">
    <property type="entry name" value="MOSC"/>
    <property type="match status" value="1"/>
</dbReference>
<dbReference type="AlphaFoldDB" id="A0A7R9LTC1"/>
<dbReference type="InterPro" id="IPR057326">
    <property type="entry name" value="KR_dom"/>
</dbReference>
<dbReference type="InterPro" id="IPR002347">
    <property type="entry name" value="SDR_fam"/>
</dbReference>
<dbReference type="Pfam" id="PF13561">
    <property type="entry name" value="adh_short_C2"/>
    <property type="match status" value="1"/>
</dbReference>
<reference evidence="2" key="1">
    <citation type="submission" date="2020-11" db="EMBL/GenBank/DDBJ databases">
        <authorList>
            <person name="Tran Van P."/>
        </authorList>
    </citation>
    <scope>NUCLEOTIDE SEQUENCE</scope>
</reference>
<dbReference type="InterPro" id="IPR011037">
    <property type="entry name" value="Pyrv_Knase-like_insert_dom_sf"/>
</dbReference>
<dbReference type="FunFam" id="3.40.50.720:FF:000084">
    <property type="entry name" value="Short-chain dehydrogenase reductase"/>
    <property type="match status" value="1"/>
</dbReference>
<dbReference type="InterPro" id="IPR036291">
    <property type="entry name" value="NAD(P)-bd_dom_sf"/>
</dbReference>
<evidence type="ECO:0000313" key="2">
    <source>
        <dbReference type="EMBL" id="CAD7647451.1"/>
    </source>
</evidence>
<dbReference type="EMBL" id="OC917578">
    <property type="protein sequence ID" value="CAD7647451.1"/>
    <property type="molecule type" value="Genomic_DNA"/>
</dbReference>
<name>A0A7R9LTC1_9ACAR</name>
<dbReference type="SUPFAM" id="SSF50800">
    <property type="entry name" value="PK beta-barrel domain-like"/>
    <property type="match status" value="1"/>
</dbReference>
<feature type="domain" description="MOSC" evidence="1">
    <location>
        <begin position="223"/>
        <end position="399"/>
    </location>
</feature>
<dbReference type="PANTHER" id="PTHR43975">
    <property type="entry name" value="ZGC:101858"/>
    <property type="match status" value="1"/>
</dbReference>
<dbReference type="SUPFAM" id="SSF51735">
    <property type="entry name" value="NAD(P)-binding Rossmann-fold domains"/>
    <property type="match status" value="1"/>
</dbReference>
<dbReference type="InterPro" id="IPR005302">
    <property type="entry name" value="MoCF_Sase_C"/>
</dbReference>
<dbReference type="Gene3D" id="3.40.50.720">
    <property type="entry name" value="NAD(P)-binding Rossmann-like Domain"/>
    <property type="match status" value="1"/>
</dbReference>
<evidence type="ECO:0000259" key="1">
    <source>
        <dbReference type="PROSITE" id="PS51340"/>
    </source>
</evidence>
<gene>
    <name evidence="2" type="ORF">ONB1V03_LOCUS6257</name>
</gene>
<dbReference type="GO" id="GO:0003824">
    <property type="term" value="F:catalytic activity"/>
    <property type="evidence" value="ECO:0007669"/>
    <property type="project" value="InterPro"/>
</dbReference>
<keyword evidence="3" id="KW-1185">Reference proteome</keyword>